<dbReference type="Pfam" id="PF00172">
    <property type="entry name" value="Zn_clus"/>
    <property type="match status" value="1"/>
</dbReference>
<keyword evidence="2" id="KW-0479">Metal-binding</keyword>
<dbReference type="InterPro" id="IPR050613">
    <property type="entry name" value="Sec_Metabolite_Reg"/>
</dbReference>
<evidence type="ECO:0000259" key="5">
    <source>
        <dbReference type="PROSITE" id="PS50048"/>
    </source>
</evidence>
<name>A0A8H4W4J1_9HELO</name>
<dbReference type="SMART" id="SM00906">
    <property type="entry name" value="Fungal_trans"/>
    <property type="match status" value="1"/>
</dbReference>
<keyword evidence="7" id="KW-1185">Reference proteome</keyword>
<dbReference type="SUPFAM" id="SSF57701">
    <property type="entry name" value="Zn2/Cys6 DNA-binding domain"/>
    <property type="match status" value="1"/>
</dbReference>
<dbReference type="GO" id="GO:0006351">
    <property type="term" value="P:DNA-templated transcription"/>
    <property type="evidence" value="ECO:0007669"/>
    <property type="project" value="InterPro"/>
</dbReference>
<evidence type="ECO:0000256" key="4">
    <source>
        <dbReference type="SAM" id="MobiDB-lite"/>
    </source>
</evidence>
<feature type="domain" description="Zn(2)-C6 fungal-type" evidence="5">
    <location>
        <begin position="315"/>
        <end position="346"/>
    </location>
</feature>
<dbReference type="CDD" id="cd12148">
    <property type="entry name" value="fungal_TF_MHR"/>
    <property type="match status" value="1"/>
</dbReference>
<protein>
    <recommendedName>
        <fullName evidence="5">Zn(2)-C6 fungal-type domain-containing protein</fullName>
    </recommendedName>
</protein>
<proteinExistence type="predicted"/>
<comment type="caution">
    <text evidence="6">The sequence shown here is derived from an EMBL/GenBank/DDBJ whole genome shotgun (WGS) entry which is preliminary data.</text>
</comment>
<sequence length="985" mass="110408">MSSNPVILITGANTGLGFETVRSLCQSPKAYTIIIGGRSIDKANAAAKKAQTEFPESPSVLKTVQVDIEDDKSITQAFEYVSTEYGRVDVLVNNAGGLFDRQLASGNMTMRELWDKSWSVNTTGTQIFTHTFVPLLLKSSDPRLLFIASGTSTLEGSEDTVLPMNISPPKGWPKEPSSFGFGAYRSSKSGMNMMMREWTRILKEDGVKVWAISPGFLATGLGGNPDMNKKMGAEDPTLGAKFVRDVIEGARDDQVGKVVRRAVSNDPLLAHNRPMIAIRMASKIVDMSNFTSKFRAQKIGSHESTTRVTKRPRLVCNQCQKSKLRCDRGQPCGSCIKKDEAAACTYQRPTGTRTDINHNVMAEDKLLHLESLVKQLMQNQALPLSGNDTISTNTASPHERISGLTETVDGPRGEQLESARYIGSTHWSAILEDIHELKVTLGGRLDVDKYTGTSIYQSPAPSGELIFGSSNDFSLQHILSEYLPPKVEADRLLSTYFQGETYIIPFLHTYHFQRQYRKFWDGPTSVNPLWLSILFSVCYIASLIRGATTNSPHRSDNNLILGHSIFLTAAGKCLVLGEYHRPQQFTVEALALYAHCKNMRSLDPSRETGAILGMVVRMAYEMGYHRDPDYFGSFTVFEGEMRRRFWAACKQMDLMISFQLGLPSNIVIDHCDTRSPRNLLDSDFDEESETLPASRSEEATKLLWFIVKERQIPSFSKVCKNALSFNKMSEAEIMQLDNEIWEMYATIPDVLRTRPISDSIADPPFLIMTRLYIDFIHLKSLCVLHREYMARGNAFSTKSCVDAGEKLVSQFIDMYKEFSIGGQLYAERWMLTNFTMHDFLLGVMVLCLVLHTRWKRDAQSSEIDIATESRILTLLEQSHTICVEKSKESRDTLRVSHAVRLTLNRAKTPNAPRDNASEAPRADTIAASNFPTSVSDTPQLHPEHDSSSPWNGYIHSDESNFGMLDPFNFISNVDNMDWSVFDPPI</sequence>
<dbReference type="GO" id="GO:0000981">
    <property type="term" value="F:DNA-binding transcription factor activity, RNA polymerase II-specific"/>
    <property type="evidence" value="ECO:0007669"/>
    <property type="project" value="InterPro"/>
</dbReference>
<gene>
    <name evidence="6" type="ORF">G7Y89_g4612</name>
</gene>
<comment type="subcellular location">
    <subcellularLocation>
        <location evidence="1">Nucleus</location>
    </subcellularLocation>
</comment>
<dbReference type="InterPro" id="IPR001138">
    <property type="entry name" value="Zn2Cys6_DnaBD"/>
</dbReference>
<evidence type="ECO:0000313" key="6">
    <source>
        <dbReference type="EMBL" id="KAF4633507.1"/>
    </source>
</evidence>
<dbReference type="PROSITE" id="PS50048">
    <property type="entry name" value="ZN2_CY6_FUNGAL_2"/>
    <property type="match status" value="1"/>
</dbReference>
<evidence type="ECO:0000256" key="3">
    <source>
        <dbReference type="ARBA" id="ARBA00023242"/>
    </source>
</evidence>
<dbReference type="PANTHER" id="PTHR31001">
    <property type="entry name" value="UNCHARACTERIZED TRANSCRIPTIONAL REGULATORY PROTEIN"/>
    <property type="match status" value="1"/>
</dbReference>
<dbReference type="InterPro" id="IPR007219">
    <property type="entry name" value="XnlR_reg_dom"/>
</dbReference>
<keyword evidence="3" id="KW-0539">Nucleus</keyword>
<dbReference type="EMBL" id="JAAMPI010000254">
    <property type="protein sequence ID" value="KAF4633507.1"/>
    <property type="molecule type" value="Genomic_DNA"/>
</dbReference>
<dbReference type="AlphaFoldDB" id="A0A8H4W4J1"/>
<dbReference type="Gene3D" id="3.40.50.720">
    <property type="entry name" value="NAD(P)-binding Rossmann-like Domain"/>
    <property type="match status" value="1"/>
</dbReference>
<reference evidence="6 7" key="1">
    <citation type="submission" date="2020-03" db="EMBL/GenBank/DDBJ databases">
        <title>Draft Genome Sequence of Cudoniella acicularis.</title>
        <authorList>
            <person name="Buettner E."/>
            <person name="Kellner H."/>
        </authorList>
    </citation>
    <scope>NUCLEOTIDE SEQUENCE [LARGE SCALE GENOMIC DNA]</scope>
    <source>
        <strain evidence="6 7">DSM 108380</strain>
    </source>
</reference>
<organism evidence="6 7">
    <name type="scientific">Cudoniella acicularis</name>
    <dbReference type="NCBI Taxonomy" id="354080"/>
    <lineage>
        <taxon>Eukaryota</taxon>
        <taxon>Fungi</taxon>
        <taxon>Dikarya</taxon>
        <taxon>Ascomycota</taxon>
        <taxon>Pezizomycotina</taxon>
        <taxon>Leotiomycetes</taxon>
        <taxon>Helotiales</taxon>
        <taxon>Tricladiaceae</taxon>
        <taxon>Cudoniella</taxon>
    </lineage>
</organism>
<dbReference type="Proteomes" id="UP000566819">
    <property type="component" value="Unassembled WGS sequence"/>
</dbReference>
<dbReference type="PANTHER" id="PTHR31001:SF49">
    <property type="entry name" value="ZN(II)2CYS6 TRANSCRIPTION FACTOR (EUROFUNG)"/>
    <property type="match status" value="1"/>
</dbReference>
<dbReference type="SUPFAM" id="SSF51735">
    <property type="entry name" value="NAD(P)-binding Rossmann-fold domains"/>
    <property type="match status" value="1"/>
</dbReference>
<dbReference type="GO" id="GO:0003677">
    <property type="term" value="F:DNA binding"/>
    <property type="evidence" value="ECO:0007669"/>
    <property type="project" value="InterPro"/>
</dbReference>
<accession>A0A8H4W4J1</accession>
<dbReference type="OrthoDB" id="4934715at2759"/>
<dbReference type="InterPro" id="IPR036291">
    <property type="entry name" value="NAD(P)-bd_dom_sf"/>
</dbReference>
<dbReference type="GO" id="GO:0005634">
    <property type="term" value="C:nucleus"/>
    <property type="evidence" value="ECO:0007669"/>
    <property type="project" value="UniProtKB-SubCell"/>
</dbReference>
<feature type="region of interest" description="Disordered" evidence="4">
    <location>
        <begin position="904"/>
        <end position="952"/>
    </location>
</feature>
<dbReference type="FunFam" id="3.40.50.720:FF:000922">
    <property type="entry name" value="Uncharacterized protein"/>
    <property type="match status" value="1"/>
</dbReference>
<feature type="compositionally biased region" description="Polar residues" evidence="4">
    <location>
        <begin position="926"/>
        <end position="938"/>
    </location>
</feature>
<dbReference type="InterPro" id="IPR002347">
    <property type="entry name" value="SDR_fam"/>
</dbReference>
<dbReference type="Pfam" id="PF00106">
    <property type="entry name" value="adh_short"/>
    <property type="match status" value="1"/>
</dbReference>
<dbReference type="Gene3D" id="4.10.240.10">
    <property type="entry name" value="Zn(2)-C6 fungal-type DNA-binding domain"/>
    <property type="match status" value="1"/>
</dbReference>
<evidence type="ECO:0000313" key="7">
    <source>
        <dbReference type="Proteomes" id="UP000566819"/>
    </source>
</evidence>
<dbReference type="InterPro" id="IPR036864">
    <property type="entry name" value="Zn2-C6_fun-type_DNA-bd_sf"/>
</dbReference>
<dbReference type="SMART" id="SM00066">
    <property type="entry name" value="GAL4"/>
    <property type="match status" value="1"/>
</dbReference>
<dbReference type="PRINTS" id="PR00081">
    <property type="entry name" value="GDHRDH"/>
</dbReference>
<dbReference type="Pfam" id="PF04082">
    <property type="entry name" value="Fungal_trans"/>
    <property type="match status" value="1"/>
</dbReference>
<evidence type="ECO:0000256" key="2">
    <source>
        <dbReference type="ARBA" id="ARBA00022723"/>
    </source>
</evidence>
<dbReference type="GO" id="GO:0008270">
    <property type="term" value="F:zinc ion binding"/>
    <property type="evidence" value="ECO:0007669"/>
    <property type="project" value="InterPro"/>
</dbReference>
<evidence type="ECO:0000256" key="1">
    <source>
        <dbReference type="ARBA" id="ARBA00004123"/>
    </source>
</evidence>